<keyword evidence="1" id="KW-1133">Transmembrane helix</keyword>
<comment type="caution">
    <text evidence="2">The sequence shown here is derived from an EMBL/GenBank/DDBJ whole genome shotgun (WGS) entry which is preliminary data.</text>
</comment>
<dbReference type="OrthoDB" id="10467087at2759"/>
<keyword evidence="1" id="KW-0812">Transmembrane</keyword>
<keyword evidence="1" id="KW-0472">Membrane</keyword>
<keyword evidence="3" id="KW-1185">Reference proteome</keyword>
<gene>
    <name evidence="2" type="ORF">TrCOL_g7803</name>
</gene>
<accession>A0A9W7GIG3</accession>
<reference evidence="3" key="1">
    <citation type="journal article" date="2023" name="Commun. Biol.">
        <title>Genome analysis of Parmales, the sister group of diatoms, reveals the evolutionary specialization of diatoms from phago-mixotrophs to photoautotrophs.</title>
        <authorList>
            <person name="Ban H."/>
            <person name="Sato S."/>
            <person name="Yoshikawa S."/>
            <person name="Yamada K."/>
            <person name="Nakamura Y."/>
            <person name="Ichinomiya M."/>
            <person name="Sato N."/>
            <person name="Blanc-Mathieu R."/>
            <person name="Endo H."/>
            <person name="Kuwata A."/>
            <person name="Ogata H."/>
        </authorList>
    </citation>
    <scope>NUCLEOTIDE SEQUENCE [LARGE SCALE GENOMIC DNA]</scope>
</reference>
<dbReference type="AlphaFoldDB" id="A0A9W7GIG3"/>
<organism evidence="2 3">
    <name type="scientific">Triparma columacea</name>
    <dbReference type="NCBI Taxonomy" id="722753"/>
    <lineage>
        <taxon>Eukaryota</taxon>
        <taxon>Sar</taxon>
        <taxon>Stramenopiles</taxon>
        <taxon>Ochrophyta</taxon>
        <taxon>Bolidophyceae</taxon>
        <taxon>Parmales</taxon>
        <taxon>Triparmaceae</taxon>
        <taxon>Triparma</taxon>
    </lineage>
</organism>
<evidence type="ECO:0000256" key="1">
    <source>
        <dbReference type="SAM" id="Phobius"/>
    </source>
</evidence>
<sequence>MTTTSSYFASKLVSKSYLTSFLAFTFLYAGLLVALIISNVRLFKEFTSPPPTSPPPPSLNGAPSLALPLTPSPVPLPELIAVLGRIRDLEDIGDWDAYRNRLAKMNTKELTLEGSCRWVLREDFYATIRSGGRRKFTWPNGRDGTPVFSDLQREWEPWCRRYSKDISDETLKIVFDTWAGNTDVSERRKVEEALGGYFEGGTLDVDKFKVAVGKARAQRLAGIAGFIGIQGILAKVFFLPAIVEFFEL</sequence>
<name>A0A9W7GIG3_9STRA</name>
<evidence type="ECO:0000313" key="2">
    <source>
        <dbReference type="EMBL" id="GMI44490.1"/>
    </source>
</evidence>
<evidence type="ECO:0000313" key="3">
    <source>
        <dbReference type="Proteomes" id="UP001165065"/>
    </source>
</evidence>
<proteinExistence type="predicted"/>
<dbReference type="EMBL" id="BRYA01001484">
    <property type="protein sequence ID" value="GMI44490.1"/>
    <property type="molecule type" value="Genomic_DNA"/>
</dbReference>
<feature type="transmembrane region" description="Helical" evidence="1">
    <location>
        <begin position="220"/>
        <end position="243"/>
    </location>
</feature>
<dbReference type="Proteomes" id="UP001165065">
    <property type="component" value="Unassembled WGS sequence"/>
</dbReference>
<feature type="transmembrane region" description="Helical" evidence="1">
    <location>
        <begin position="17"/>
        <end position="37"/>
    </location>
</feature>
<protein>
    <submittedName>
        <fullName evidence="2">Uncharacterized protein</fullName>
    </submittedName>
</protein>